<dbReference type="GO" id="GO:0046872">
    <property type="term" value="F:metal ion binding"/>
    <property type="evidence" value="ECO:0007669"/>
    <property type="project" value="UniProtKB-KW"/>
</dbReference>
<dbReference type="OrthoDB" id="9811281at2"/>
<reference evidence="8 9" key="1">
    <citation type="submission" date="2018-11" db="EMBL/GenBank/DDBJ databases">
        <title>Chryseotalea sanarue gen. nov., sp., nov., a member of the family Cytophagaceae, isolated from a brackish lake in Hamamatsu Japan.</title>
        <authorList>
            <person name="Maejima Y."/>
            <person name="Iino T."/>
            <person name="Muraguchi Y."/>
            <person name="Fukuda K."/>
            <person name="Ohkuma M."/>
            <person name="Moriuchi R."/>
            <person name="Dohra H."/>
            <person name="Kimbara K."/>
            <person name="Shintani M."/>
        </authorList>
    </citation>
    <scope>NUCLEOTIDE SEQUENCE [LARGE SCALE GENOMIC DNA]</scope>
    <source>
        <strain evidence="8 9">Ys</strain>
    </source>
</reference>
<name>A0A401UF31_9BACT</name>
<keyword evidence="5" id="KW-0812">Transmembrane</keyword>
<proteinExistence type="predicted"/>
<evidence type="ECO:0000313" key="9">
    <source>
        <dbReference type="Proteomes" id="UP000288227"/>
    </source>
</evidence>
<evidence type="ECO:0000256" key="4">
    <source>
        <dbReference type="PROSITE-ProRule" id="PRU00433"/>
    </source>
</evidence>
<dbReference type="Pfam" id="PF14715">
    <property type="entry name" value="FixP_N"/>
    <property type="match status" value="1"/>
</dbReference>
<evidence type="ECO:0000256" key="5">
    <source>
        <dbReference type="SAM" id="Phobius"/>
    </source>
</evidence>
<comment type="caution">
    <text evidence="8">The sequence shown here is derived from an EMBL/GenBank/DDBJ whole genome shotgun (WGS) entry which is preliminary data.</text>
</comment>
<sequence length="310" mass="34700">MKNRIIIFILFLLPASVWAQDAPVTKGFWDDPINHPMAPFYALMALVVLVTVLVFIVAIMLLQVLNTFVERAAKEKAAALGIEYKPEPSWWQKLDRKLTNAIPLEKEATIELDHNYDGIKELDNHLPPWWKWLFYGTIAWSVVYLIVYHVTDSVPLQQQEYENEVAMAEEQLRKIRAAEPVAAIDEATLSYTADAALISKGAVVFKNNCVSCHKEKGEGSIGPNLTDEYWLHGGSIQNVFTVVKNGVPEKGMIAWNAILKPEEIRDVSFFIMSLKGTNPPNAKAPQGAVWKEEVKVEGVQADSVKAQASL</sequence>
<evidence type="ECO:0000256" key="2">
    <source>
        <dbReference type="ARBA" id="ARBA00022723"/>
    </source>
</evidence>
<dbReference type="PANTHER" id="PTHR33751:SF1">
    <property type="entry name" value="CBB3-TYPE CYTOCHROME C OXIDASE SUBUNIT FIXP"/>
    <property type="match status" value="1"/>
</dbReference>
<dbReference type="InterPro" id="IPR032858">
    <property type="entry name" value="CcoP_N"/>
</dbReference>
<accession>A0A401UF31</accession>
<dbReference type="PANTHER" id="PTHR33751">
    <property type="entry name" value="CBB3-TYPE CYTOCHROME C OXIDASE SUBUNIT FIXP"/>
    <property type="match status" value="1"/>
</dbReference>
<keyword evidence="5" id="KW-0472">Membrane</keyword>
<dbReference type="Proteomes" id="UP000288227">
    <property type="component" value="Unassembled WGS sequence"/>
</dbReference>
<keyword evidence="1 4" id="KW-0349">Heme</keyword>
<dbReference type="InterPro" id="IPR009056">
    <property type="entry name" value="Cyt_c-like_dom"/>
</dbReference>
<dbReference type="InterPro" id="IPR036909">
    <property type="entry name" value="Cyt_c-like_dom_sf"/>
</dbReference>
<dbReference type="Pfam" id="PF13442">
    <property type="entry name" value="Cytochrome_CBB3"/>
    <property type="match status" value="1"/>
</dbReference>
<dbReference type="PROSITE" id="PS51007">
    <property type="entry name" value="CYTC"/>
    <property type="match status" value="1"/>
</dbReference>
<evidence type="ECO:0000256" key="1">
    <source>
        <dbReference type="ARBA" id="ARBA00022617"/>
    </source>
</evidence>
<keyword evidence="9" id="KW-1185">Reference proteome</keyword>
<dbReference type="GO" id="GO:0020037">
    <property type="term" value="F:heme binding"/>
    <property type="evidence" value="ECO:0007669"/>
    <property type="project" value="InterPro"/>
</dbReference>
<dbReference type="AlphaFoldDB" id="A0A401UF31"/>
<feature type="transmembrane region" description="Helical" evidence="5">
    <location>
        <begin position="43"/>
        <end position="65"/>
    </location>
</feature>
<dbReference type="RefSeq" id="WP_160118722.1">
    <property type="nucleotide sequence ID" value="NZ_BHXQ01000008.1"/>
</dbReference>
<feature type="signal peptide" evidence="6">
    <location>
        <begin position="1"/>
        <end position="19"/>
    </location>
</feature>
<dbReference type="GO" id="GO:0009055">
    <property type="term" value="F:electron transfer activity"/>
    <property type="evidence" value="ECO:0007669"/>
    <property type="project" value="InterPro"/>
</dbReference>
<evidence type="ECO:0000259" key="7">
    <source>
        <dbReference type="PROSITE" id="PS51007"/>
    </source>
</evidence>
<dbReference type="EMBL" id="BHXQ01000008">
    <property type="protein sequence ID" value="GCC53482.1"/>
    <property type="molecule type" value="Genomic_DNA"/>
</dbReference>
<keyword evidence="6" id="KW-0732">Signal</keyword>
<protein>
    <submittedName>
        <fullName evidence="8">Cytochrome c, mono-and diheme variants family</fullName>
    </submittedName>
</protein>
<dbReference type="SUPFAM" id="SSF46626">
    <property type="entry name" value="Cytochrome c"/>
    <property type="match status" value="1"/>
</dbReference>
<dbReference type="Gene3D" id="1.10.760.10">
    <property type="entry name" value="Cytochrome c-like domain"/>
    <property type="match status" value="1"/>
</dbReference>
<keyword evidence="5" id="KW-1133">Transmembrane helix</keyword>
<evidence type="ECO:0000313" key="8">
    <source>
        <dbReference type="EMBL" id="GCC53482.1"/>
    </source>
</evidence>
<feature type="chain" id="PRO_5019550390" evidence="6">
    <location>
        <begin position="20"/>
        <end position="310"/>
    </location>
</feature>
<organism evidence="8 9">
    <name type="scientific">Chryseotalea sanaruensis</name>
    <dbReference type="NCBI Taxonomy" id="2482724"/>
    <lineage>
        <taxon>Bacteria</taxon>
        <taxon>Pseudomonadati</taxon>
        <taxon>Bacteroidota</taxon>
        <taxon>Cytophagia</taxon>
        <taxon>Cytophagales</taxon>
        <taxon>Chryseotaleaceae</taxon>
        <taxon>Chryseotalea</taxon>
    </lineage>
</organism>
<keyword evidence="2 4" id="KW-0479">Metal-binding</keyword>
<evidence type="ECO:0000256" key="3">
    <source>
        <dbReference type="ARBA" id="ARBA00023004"/>
    </source>
</evidence>
<gene>
    <name evidence="8" type="ORF">SanaruYs_37270</name>
</gene>
<dbReference type="Gene3D" id="6.10.280.130">
    <property type="match status" value="1"/>
</dbReference>
<keyword evidence="3 4" id="KW-0408">Iron</keyword>
<feature type="transmembrane region" description="Helical" evidence="5">
    <location>
        <begin position="132"/>
        <end position="150"/>
    </location>
</feature>
<dbReference type="InterPro" id="IPR050597">
    <property type="entry name" value="Cytochrome_c_Oxidase_Subunit"/>
</dbReference>
<evidence type="ECO:0000256" key="6">
    <source>
        <dbReference type="SAM" id="SignalP"/>
    </source>
</evidence>
<feature type="domain" description="Cytochrome c" evidence="7">
    <location>
        <begin position="196"/>
        <end position="275"/>
    </location>
</feature>
<dbReference type="InterPro" id="IPR038414">
    <property type="entry name" value="CcoP_N_sf"/>
</dbReference>